<sequence length="159" mass="15761">MSAVVHTWRRVAVEGEGDRSAVAEDDLVAAGQRLAGGRRDQVVLADLQALVGEELPHVVGEGVQGARDAVDGEPHGLVVGDEGAGAAGQEGDDEGLRHEPPQTVAGRAGGLAPPCPAPAAARPCGGTGTGAGGGTISGAIWVGCSWRGSVAAAPRRPAR</sequence>
<accession>A0ABQ3PEI3</accession>
<gene>
    <name evidence="2" type="ORF">Shyd_48010</name>
</gene>
<proteinExistence type="predicted"/>
<dbReference type="Proteomes" id="UP001052739">
    <property type="component" value="Unassembled WGS sequence"/>
</dbReference>
<comment type="caution">
    <text evidence="2">The sequence shown here is derived from an EMBL/GenBank/DDBJ whole genome shotgun (WGS) entry which is preliminary data.</text>
</comment>
<name>A0ABQ3PEI3_9ACTN</name>
<reference evidence="2" key="1">
    <citation type="submission" date="2024-05" db="EMBL/GenBank/DDBJ databases">
        <title>Whole genome shotgun sequence of Streptomyces hydrogenans NBRC 13475.</title>
        <authorList>
            <person name="Komaki H."/>
            <person name="Tamura T."/>
        </authorList>
    </citation>
    <scope>NUCLEOTIDE SEQUENCE</scope>
    <source>
        <strain evidence="2">NBRC 13475</strain>
    </source>
</reference>
<evidence type="ECO:0000256" key="1">
    <source>
        <dbReference type="SAM" id="MobiDB-lite"/>
    </source>
</evidence>
<dbReference type="EMBL" id="BNDW01000038">
    <property type="protein sequence ID" value="GHI23430.1"/>
    <property type="molecule type" value="Genomic_DNA"/>
</dbReference>
<evidence type="ECO:0000313" key="3">
    <source>
        <dbReference type="Proteomes" id="UP001052739"/>
    </source>
</evidence>
<keyword evidence="3" id="KW-1185">Reference proteome</keyword>
<evidence type="ECO:0000313" key="2">
    <source>
        <dbReference type="EMBL" id="GHI23430.1"/>
    </source>
</evidence>
<organism evidence="2 3">
    <name type="scientific">Streptomyces hydrogenans</name>
    <dbReference type="NCBI Taxonomy" id="1873719"/>
    <lineage>
        <taxon>Bacteria</taxon>
        <taxon>Bacillati</taxon>
        <taxon>Actinomycetota</taxon>
        <taxon>Actinomycetes</taxon>
        <taxon>Kitasatosporales</taxon>
        <taxon>Streptomycetaceae</taxon>
        <taxon>Streptomyces</taxon>
    </lineage>
</organism>
<feature type="region of interest" description="Disordered" evidence="1">
    <location>
        <begin position="67"/>
        <end position="111"/>
    </location>
</feature>
<protein>
    <submittedName>
        <fullName evidence="2">Uncharacterized protein</fullName>
    </submittedName>
</protein>